<keyword evidence="2 5" id="KW-0645">Protease</keyword>
<evidence type="ECO:0000256" key="6">
    <source>
        <dbReference type="SAM" id="SignalP"/>
    </source>
</evidence>
<dbReference type="GO" id="GO:0006508">
    <property type="term" value="P:proteolysis"/>
    <property type="evidence" value="ECO:0007669"/>
    <property type="project" value="UniProtKB-KW"/>
</dbReference>
<dbReference type="InterPro" id="IPR036034">
    <property type="entry name" value="PDZ_sf"/>
</dbReference>
<evidence type="ECO:0000313" key="9">
    <source>
        <dbReference type="Proteomes" id="UP000053091"/>
    </source>
</evidence>
<evidence type="ECO:0000256" key="4">
    <source>
        <dbReference type="ARBA" id="ARBA00022825"/>
    </source>
</evidence>
<proteinExistence type="inferred from homology"/>
<dbReference type="STRING" id="1678841.TBC1_121041"/>
<keyword evidence="4 5" id="KW-0720">Serine protease</keyword>
<dbReference type="EMBL" id="DF968183">
    <property type="protein sequence ID" value="GAP45220.1"/>
    <property type="molecule type" value="Genomic_DNA"/>
</dbReference>
<name>A0A0S7C5Q6_9BACT</name>
<keyword evidence="3 5" id="KW-0378">Hydrolase</keyword>
<dbReference type="GO" id="GO:0008236">
    <property type="term" value="F:serine-type peptidase activity"/>
    <property type="evidence" value="ECO:0007669"/>
    <property type="project" value="UniProtKB-KW"/>
</dbReference>
<dbReference type="SUPFAM" id="SSF50156">
    <property type="entry name" value="PDZ domain-like"/>
    <property type="match status" value="1"/>
</dbReference>
<evidence type="ECO:0000259" key="7">
    <source>
        <dbReference type="PROSITE" id="PS50106"/>
    </source>
</evidence>
<dbReference type="GO" id="GO:0007165">
    <property type="term" value="P:signal transduction"/>
    <property type="evidence" value="ECO:0007669"/>
    <property type="project" value="TreeGrafter"/>
</dbReference>
<dbReference type="InterPro" id="IPR005151">
    <property type="entry name" value="Tail-specific_protease"/>
</dbReference>
<dbReference type="Gene3D" id="3.90.226.10">
    <property type="entry name" value="2-enoyl-CoA Hydratase, Chain A, domain 1"/>
    <property type="match status" value="1"/>
</dbReference>
<dbReference type="CDD" id="cd07560">
    <property type="entry name" value="Peptidase_S41_CPP"/>
    <property type="match status" value="1"/>
</dbReference>
<evidence type="ECO:0000256" key="3">
    <source>
        <dbReference type="ARBA" id="ARBA00022801"/>
    </source>
</evidence>
<keyword evidence="9" id="KW-1185">Reference proteome</keyword>
<dbReference type="InterPro" id="IPR004447">
    <property type="entry name" value="Peptidase_S41A"/>
</dbReference>
<protein>
    <submittedName>
        <fullName evidence="8">C-terminal processing peptidase-3. Serine peptidase. MEROPS family S41A</fullName>
    </submittedName>
</protein>
<dbReference type="PROSITE" id="PS50106">
    <property type="entry name" value="PDZ"/>
    <property type="match status" value="1"/>
</dbReference>
<gene>
    <name evidence="8" type="ORF">TBC1_121041</name>
</gene>
<sequence>MKKFSNPIKMIQIYKALISITLSLLLAFTAQTQITSSSFEISKNLDIFATMYKELNNNYVDELNHGELIKTGIDAILDKLDPYTVFISEAEIEDFNFMTTGQYGGIGALIHKQGDFIVISEPYEGSPAMKAGLLHGDRILKVNDKDTRGKSVSDVSSVLKGQPGTKLKVLVDRDGEKSPLEKEIIRENVSIPNVTHSMMLSDGTGYIKLSGFTQNSGKEFKEAFLKLKEGGNMKGLIIDLRDNGGGLMNEAVNITNLFVKKGELVVSTKGKSPDRNKSYKTFIQPVDTEMPLVVLVNAYSASASEIVAGALQDLDRAVIIGERTFGKGLVQNIIPLSYNTQMKVTVAKYYIPSGRCIQAIDYGHKDSTGRSAKIPDSLINTFKTRSGRLVYDGGGIIPDILTEQPMLSNISMSLISRYLIFDYANKFRREHTTILPAGDFTITDEIYTDFVGWLQDKDYDYTTRSEKMLSELKKTAESEKYFDELKNEFEMLQSKMMHNKQADLDKFRDEIKSLLRNEIVSRYYAQKGRVEAAVTEDTEIKKAIEVIGNQQTYKTILSGTDITSKSKS</sequence>
<dbReference type="GO" id="GO:0030288">
    <property type="term" value="C:outer membrane-bounded periplasmic space"/>
    <property type="evidence" value="ECO:0007669"/>
    <property type="project" value="TreeGrafter"/>
</dbReference>
<feature type="chain" id="PRO_5006633605" evidence="6">
    <location>
        <begin position="33"/>
        <end position="568"/>
    </location>
</feature>
<dbReference type="Pfam" id="PF03572">
    <property type="entry name" value="Peptidase_S41"/>
    <property type="match status" value="1"/>
</dbReference>
<reference evidence="8" key="1">
    <citation type="journal article" date="2015" name="Genome Announc.">
        <title>Draft Genome Sequence of Bacteroidales Strain TBC1, a Novel Isolate from a Methanogenic Wastewater Treatment System.</title>
        <authorList>
            <person name="Tourlousse D.M."/>
            <person name="Matsuura N."/>
            <person name="Sun L."/>
            <person name="Toyonaga M."/>
            <person name="Kuroda K."/>
            <person name="Ohashi A."/>
            <person name="Cruz R."/>
            <person name="Yamaguchi T."/>
            <person name="Sekiguchi Y."/>
        </authorList>
    </citation>
    <scope>NUCLEOTIDE SEQUENCE [LARGE SCALE GENOMIC DNA]</scope>
    <source>
        <strain evidence="8">TBC1</strain>
    </source>
</reference>
<organism evidence="8">
    <name type="scientific">Lentimicrobium saccharophilum</name>
    <dbReference type="NCBI Taxonomy" id="1678841"/>
    <lineage>
        <taxon>Bacteria</taxon>
        <taxon>Pseudomonadati</taxon>
        <taxon>Bacteroidota</taxon>
        <taxon>Bacteroidia</taxon>
        <taxon>Bacteroidales</taxon>
        <taxon>Lentimicrobiaceae</taxon>
        <taxon>Lentimicrobium</taxon>
    </lineage>
</organism>
<dbReference type="SMART" id="SM00245">
    <property type="entry name" value="TSPc"/>
    <property type="match status" value="1"/>
</dbReference>
<dbReference type="AlphaFoldDB" id="A0A0S7C5Q6"/>
<dbReference type="PANTHER" id="PTHR32060">
    <property type="entry name" value="TAIL-SPECIFIC PROTEASE"/>
    <property type="match status" value="1"/>
</dbReference>
<evidence type="ECO:0000256" key="2">
    <source>
        <dbReference type="ARBA" id="ARBA00022670"/>
    </source>
</evidence>
<evidence type="ECO:0000256" key="1">
    <source>
        <dbReference type="ARBA" id="ARBA00009179"/>
    </source>
</evidence>
<dbReference type="Proteomes" id="UP000053091">
    <property type="component" value="Unassembled WGS sequence"/>
</dbReference>
<dbReference type="InterPro" id="IPR001478">
    <property type="entry name" value="PDZ"/>
</dbReference>
<dbReference type="Pfam" id="PF17820">
    <property type="entry name" value="PDZ_6"/>
    <property type="match status" value="1"/>
</dbReference>
<keyword evidence="6" id="KW-0732">Signal</keyword>
<comment type="similarity">
    <text evidence="1 5">Belongs to the peptidase S41A family.</text>
</comment>
<dbReference type="Gene3D" id="2.30.42.10">
    <property type="match status" value="1"/>
</dbReference>
<dbReference type="Gene3D" id="3.30.750.44">
    <property type="match status" value="1"/>
</dbReference>
<dbReference type="InterPro" id="IPR041489">
    <property type="entry name" value="PDZ_6"/>
</dbReference>
<accession>A0A0S7C5Q6</accession>
<dbReference type="InterPro" id="IPR029045">
    <property type="entry name" value="ClpP/crotonase-like_dom_sf"/>
</dbReference>
<feature type="domain" description="PDZ" evidence="7">
    <location>
        <begin position="104"/>
        <end position="160"/>
    </location>
</feature>
<dbReference type="SMART" id="SM00228">
    <property type="entry name" value="PDZ"/>
    <property type="match status" value="1"/>
</dbReference>
<dbReference type="NCBIfam" id="TIGR00225">
    <property type="entry name" value="prc"/>
    <property type="match status" value="1"/>
</dbReference>
<dbReference type="CDD" id="cd06782">
    <property type="entry name" value="cpPDZ_CPP-like"/>
    <property type="match status" value="1"/>
</dbReference>
<feature type="signal peptide" evidence="6">
    <location>
        <begin position="1"/>
        <end position="32"/>
    </location>
</feature>
<dbReference type="GO" id="GO:0004175">
    <property type="term" value="F:endopeptidase activity"/>
    <property type="evidence" value="ECO:0007669"/>
    <property type="project" value="TreeGrafter"/>
</dbReference>
<dbReference type="SUPFAM" id="SSF52096">
    <property type="entry name" value="ClpP/crotonase"/>
    <property type="match status" value="1"/>
</dbReference>
<dbReference type="PANTHER" id="PTHR32060:SF30">
    <property type="entry name" value="CARBOXY-TERMINAL PROCESSING PROTEASE CTPA"/>
    <property type="match status" value="1"/>
</dbReference>
<evidence type="ECO:0000256" key="5">
    <source>
        <dbReference type="RuleBase" id="RU004404"/>
    </source>
</evidence>
<evidence type="ECO:0000313" key="8">
    <source>
        <dbReference type="EMBL" id="GAP45220.1"/>
    </source>
</evidence>